<organism evidence="1 2">
    <name type="scientific">Oxytricha trifallax</name>
    <dbReference type="NCBI Taxonomy" id="1172189"/>
    <lineage>
        <taxon>Eukaryota</taxon>
        <taxon>Sar</taxon>
        <taxon>Alveolata</taxon>
        <taxon>Ciliophora</taxon>
        <taxon>Intramacronucleata</taxon>
        <taxon>Spirotrichea</taxon>
        <taxon>Stichotrichia</taxon>
        <taxon>Sporadotrichida</taxon>
        <taxon>Oxytrichidae</taxon>
        <taxon>Oxytrichinae</taxon>
        <taxon>Oxytricha</taxon>
    </lineage>
</organism>
<keyword evidence="2" id="KW-1185">Reference proteome</keyword>
<sequence length="69" mass="7826">MGCNQSFSTSTNAFNTTYVKSEPPTNIYGKTAKMAPFDNEDDTGTMNKKVTMIINKNKMPIINKYLIRR</sequence>
<accession>A0A073I0F4</accession>
<proteinExistence type="predicted"/>
<protein>
    <submittedName>
        <fullName evidence="1">Uncharacterized protein</fullName>
    </submittedName>
</protein>
<dbReference type="EMBL" id="ARYC01001466">
    <property type="protein sequence ID" value="KEJ82980.1"/>
    <property type="molecule type" value="Genomic_DNA"/>
</dbReference>
<dbReference type="Proteomes" id="UP000053232">
    <property type="component" value="Unassembled WGS sequence"/>
</dbReference>
<comment type="caution">
    <text evidence="1">The sequence shown here is derived from an EMBL/GenBank/DDBJ whole genome shotgun (WGS) entry which is preliminary data.</text>
</comment>
<dbReference type="AlphaFoldDB" id="A0A073I0F4"/>
<name>A0A073I0F4_9SPIT</name>
<evidence type="ECO:0000313" key="2">
    <source>
        <dbReference type="Proteomes" id="UP000053232"/>
    </source>
</evidence>
<reference evidence="2" key="1">
    <citation type="journal article" date="2014" name="Cell">
        <title>The Architecture of a Scrambled Genome Reveals Massive Levels of Genomic Rearrangement during Development.</title>
        <authorList>
            <person name="Chen X."/>
            <person name="Bracht J.R."/>
            <person name="Goldman A.D."/>
            <person name="Dolzhenko E."/>
            <person name="Clay D.M."/>
            <person name="Swart E.C."/>
            <person name="Perlman D.H."/>
            <person name="Doak T.G."/>
            <person name="Stuart A."/>
            <person name="Amemiya C.T."/>
            <person name="Sebra R.P."/>
            <person name="Landweber L.F."/>
        </authorList>
    </citation>
    <scope>NUCLEOTIDE SEQUENCE [LARGE SCALE GENOMIC DNA]</scope>
    <source>
        <strain evidence="2">JRB310</strain>
    </source>
</reference>
<gene>
    <name evidence="1" type="ORF">OXYTRIMIC_561</name>
</gene>
<evidence type="ECO:0000313" key="1">
    <source>
        <dbReference type="EMBL" id="KEJ82980.1"/>
    </source>
</evidence>